<dbReference type="Proteomes" id="UP001164116">
    <property type="component" value="Chromosome"/>
</dbReference>
<keyword evidence="3" id="KW-1185">Reference proteome</keyword>
<sequence>MGNEPKHHDEPAQEQSRRHEEEKPQTWKHPDDGTELSERDQERPLKP</sequence>
<dbReference type="EMBL" id="CP112866">
    <property type="protein sequence ID" value="UZW17097.1"/>
    <property type="molecule type" value="Genomic_DNA"/>
</dbReference>
<evidence type="ECO:0000313" key="3">
    <source>
        <dbReference type="Proteomes" id="UP001164116"/>
    </source>
</evidence>
<organism evidence="2 3">
    <name type="scientific">Pseudomonas quebecensis</name>
    <dbReference type="NCBI Taxonomy" id="2995174"/>
    <lineage>
        <taxon>Bacteria</taxon>
        <taxon>Pseudomonadati</taxon>
        <taxon>Pseudomonadota</taxon>
        <taxon>Gammaproteobacteria</taxon>
        <taxon>Pseudomonadales</taxon>
        <taxon>Pseudomonadaceae</taxon>
        <taxon>Pseudomonas</taxon>
    </lineage>
</organism>
<evidence type="ECO:0000256" key="1">
    <source>
        <dbReference type="SAM" id="MobiDB-lite"/>
    </source>
</evidence>
<proteinExistence type="predicted"/>
<name>A0ABY6QAS2_9PSED</name>
<feature type="region of interest" description="Disordered" evidence="1">
    <location>
        <begin position="1"/>
        <end position="47"/>
    </location>
</feature>
<dbReference type="RefSeq" id="WP_266248425.1">
    <property type="nucleotide sequence ID" value="NZ_CP112866.1"/>
</dbReference>
<accession>A0ABY6QAS2</accession>
<reference evidence="2" key="1">
    <citation type="submission" date="2022-11" db="EMBL/GenBank/DDBJ databases">
        <title>Taxonomic description of a new Pseudomonas species.</title>
        <authorList>
            <person name="Tambong J.T."/>
        </authorList>
    </citation>
    <scope>NUCLEOTIDE SEQUENCE</scope>
    <source>
        <strain evidence="2">S1Bt42</strain>
    </source>
</reference>
<evidence type="ECO:0000313" key="2">
    <source>
        <dbReference type="EMBL" id="UZW17097.1"/>
    </source>
</evidence>
<gene>
    <name evidence="2" type="ORF">OSC50_17090</name>
</gene>
<protein>
    <submittedName>
        <fullName evidence="2">Uncharacterized protein</fullName>
    </submittedName>
</protein>